<keyword evidence="3" id="KW-1185">Reference proteome</keyword>
<feature type="compositionally biased region" description="Pro residues" evidence="1">
    <location>
        <begin position="398"/>
        <end position="412"/>
    </location>
</feature>
<feature type="region of interest" description="Disordered" evidence="1">
    <location>
        <begin position="288"/>
        <end position="452"/>
    </location>
</feature>
<feature type="compositionally biased region" description="Pro residues" evidence="1">
    <location>
        <begin position="322"/>
        <end position="339"/>
    </location>
</feature>
<evidence type="ECO:0000313" key="3">
    <source>
        <dbReference type="Proteomes" id="UP001501576"/>
    </source>
</evidence>
<protein>
    <submittedName>
        <fullName evidence="2">Uncharacterized protein</fullName>
    </submittedName>
</protein>
<feature type="compositionally biased region" description="Basic residues" evidence="1">
    <location>
        <begin position="439"/>
        <end position="452"/>
    </location>
</feature>
<dbReference type="RefSeq" id="WP_346161682.1">
    <property type="nucleotide sequence ID" value="NZ_BAAABZ010000095.1"/>
</dbReference>
<dbReference type="EMBL" id="BAAABZ010000095">
    <property type="protein sequence ID" value="GAA0574222.1"/>
    <property type="molecule type" value="Genomic_DNA"/>
</dbReference>
<dbReference type="Proteomes" id="UP001501576">
    <property type="component" value="Unassembled WGS sequence"/>
</dbReference>
<gene>
    <name evidence="2" type="ORF">GCM10010390_91580</name>
</gene>
<evidence type="ECO:0000313" key="2">
    <source>
        <dbReference type="EMBL" id="GAA0574222.1"/>
    </source>
</evidence>
<organism evidence="2 3">
    <name type="scientific">Streptomyces mordarskii</name>
    <dbReference type="NCBI Taxonomy" id="1226758"/>
    <lineage>
        <taxon>Bacteria</taxon>
        <taxon>Bacillati</taxon>
        <taxon>Actinomycetota</taxon>
        <taxon>Actinomycetes</taxon>
        <taxon>Kitasatosporales</taxon>
        <taxon>Streptomycetaceae</taxon>
        <taxon>Streptomyces</taxon>
    </lineage>
</organism>
<proteinExistence type="predicted"/>
<evidence type="ECO:0000256" key="1">
    <source>
        <dbReference type="SAM" id="MobiDB-lite"/>
    </source>
</evidence>
<accession>A0ABN1EUW7</accession>
<comment type="caution">
    <text evidence="2">The sequence shown here is derived from an EMBL/GenBank/DDBJ whole genome shotgun (WGS) entry which is preliminary data.</text>
</comment>
<name>A0ABN1EUW7_9ACTN</name>
<reference evidence="2 3" key="1">
    <citation type="journal article" date="2019" name="Int. J. Syst. Evol. Microbiol.">
        <title>The Global Catalogue of Microorganisms (GCM) 10K type strain sequencing project: providing services to taxonomists for standard genome sequencing and annotation.</title>
        <authorList>
            <consortium name="The Broad Institute Genomics Platform"/>
            <consortium name="The Broad Institute Genome Sequencing Center for Infectious Disease"/>
            <person name="Wu L."/>
            <person name="Ma J."/>
        </authorList>
    </citation>
    <scope>NUCLEOTIDE SEQUENCE [LARGE SCALE GENOMIC DNA]</scope>
    <source>
        <strain evidence="2 3">JCM 5052</strain>
    </source>
</reference>
<sequence length="452" mass="48965">MHRARVESPERHVFRHHIGPPHQFTGELICWKCTASVVAVRAHTNKGAPVQAQYRLKGKTEHDADCPLNPTLVSHHIAHGSHGLAEVDEKGILRLNLPEDISHVPTTVPDEEVIAQDVVRHSVTTVRPLLPPAVNSAVKIAQLLMAHDFDRDLVKRFKVRPHGGGLIPWGRFCYGPTAESYAELFQRCRRSEVFTYPIAVLGTVQRVNHDRQGRPYIALALNVPAAGGAFHVAVRSEHPTLIEPLAPGTHVLAVGAGWEVFNGGHLPQLRMWADEHWQLAYWTTDEDQATLPRCPPPVTAAQHAHAQAEARRRRTARQSAPPATPPAAPRPPAPIPSNQPPAETNAAKPPSPEPHPSTELRPPAQEAPAAGMNEPATTDAPAAAPDADPAPAGQPAAGVPPRPEQPPAPPADAGPEQPWQGPPLPPFPPPGPGEDGRRGALRRWLKRARRRA</sequence>
<feature type="compositionally biased region" description="Pro residues" evidence="1">
    <location>
        <begin position="420"/>
        <end position="432"/>
    </location>
</feature>
<feature type="compositionally biased region" description="Low complexity" evidence="1">
    <location>
        <begin position="375"/>
        <end position="397"/>
    </location>
</feature>